<dbReference type="OrthoDB" id="274683at2759"/>
<dbReference type="Proteomes" id="UP000663882">
    <property type="component" value="Unassembled WGS sequence"/>
</dbReference>
<evidence type="ECO:0000313" key="8">
    <source>
        <dbReference type="Proteomes" id="UP000663882"/>
    </source>
</evidence>
<dbReference type="PANTHER" id="PTHR11229">
    <property type="entry name" value="50S RIBOSOMAL PROTEIN L3"/>
    <property type="match status" value="1"/>
</dbReference>
<dbReference type="InterPro" id="IPR000597">
    <property type="entry name" value="Ribosomal_uL3"/>
</dbReference>
<evidence type="ECO:0000256" key="2">
    <source>
        <dbReference type="ARBA" id="ARBA00022980"/>
    </source>
</evidence>
<dbReference type="Proteomes" id="UP000663823">
    <property type="component" value="Unassembled WGS sequence"/>
</dbReference>
<keyword evidence="3" id="KW-0687">Ribonucleoprotein</keyword>
<dbReference type="InterPro" id="IPR009000">
    <property type="entry name" value="Transl_B-barrel_sf"/>
</dbReference>
<evidence type="ECO:0000256" key="5">
    <source>
        <dbReference type="ARBA" id="ARBA00035396"/>
    </source>
</evidence>
<comment type="caution">
    <text evidence="6">The sequence shown here is derived from an EMBL/GenBank/DDBJ whole genome shotgun (WGS) entry which is preliminary data.</text>
</comment>
<comment type="similarity">
    <text evidence="1">Belongs to the universal ribosomal protein uL3 family.</text>
</comment>
<proteinExistence type="inferred from homology"/>
<dbReference type="GO" id="GO:0003735">
    <property type="term" value="F:structural constituent of ribosome"/>
    <property type="evidence" value="ECO:0007669"/>
    <property type="project" value="InterPro"/>
</dbReference>
<dbReference type="GO" id="GO:0006412">
    <property type="term" value="P:translation"/>
    <property type="evidence" value="ECO:0007669"/>
    <property type="project" value="InterPro"/>
</dbReference>
<evidence type="ECO:0000313" key="6">
    <source>
        <dbReference type="EMBL" id="CAF1101941.1"/>
    </source>
</evidence>
<dbReference type="InterPro" id="IPR019927">
    <property type="entry name" value="Ribosomal_uL3_bac/org-type"/>
</dbReference>
<evidence type="ECO:0000256" key="1">
    <source>
        <dbReference type="ARBA" id="ARBA00006540"/>
    </source>
</evidence>
<keyword evidence="2" id="KW-0689">Ribosomal protein</keyword>
<dbReference type="GO" id="GO:0005762">
    <property type="term" value="C:mitochondrial large ribosomal subunit"/>
    <property type="evidence" value="ECO:0007669"/>
    <property type="project" value="TreeGrafter"/>
</dbReference>
<dbReference type="AlphaFoldDB" id="A0A814P2N8"/>
<dbReference type="EMBL" id="CAJOAX010001524">
    <property type="protein sequence ID" value="CAF3723055.1"/>
    <property type="molecule type" value="Genomic_DNA"/>
</dbReference>
<evidence type="ECO:0000256" key="4">
    <source>
        <dbReference type="ARBA" id="ARBA00035209"/>
    </source>
</evidence>
<dbReference type="PANTHER" id="PTHR11229:SF8">
    <property type="entry name" value="LARGE RIBOSOMAL SUBUNIT PROTEIN UL3M"/>
    <property type="match status" value="1"/>
</dbReference>
<sequence length="415" mass="47865">MNRALQTVCTRLFTRPLLNLSSSSILPSTAVGINFIPCAWIRREKLTDQQMRLRYKKLHWHKFYDDKWVQRRGGGWDEKITPENVSFMQEMVYETYANKDSPLKDGPWQRGKFTIDPETIRTGVLGLKLGTLPQWDKRGRKFYVTLVQIIDNHVINYTPPEMINFRTLFTTRPLRRDLHGKVGMLVVGALSCDPRKFTRGYNGLFEQAGVPPKRKLTRFFITPNSAIKPGTPLYATHFRCGDYVDVQARSIDYGFQGVMRRYGFRGGPSDKYGSTKFHRKRGTIGSGRKHKVLPGTRMAGFMGNKLVMMKGLKIWRINTKYNVLYLMGPSVPGPNHGYIRIQDSTLYERKKMFTETNHPPFPTYYPDDNKSKSLDEELFADDIYRFDQPTLTLDDIQVAPLTAPRTAAKTAQKKK</sequence>
<organism evidence="6 8">
    <name type="scientific">Rotaria sordida</name>
    <dbReference type="NCBI Taxonomy" id="392033"/>
    <lineage>
        <taxon>Eukaryota</taxon>
        <taxon>Metazoa</taxon>
        <taxon>Spiralia</taxon>
        <taxon>Gnathifera</taxon>
        <taxon>Rotifera</taxon>
        <taxon>Eurotatoria</taxon>
        <taxon>Bdelloidea</taxon>
        <taxon>Philodinida</taxon>
        <taxon>Philodinidae</taxon>
        <taxon>Rotaria</taxon>
    </lineage>
</organism>
<evidence type="ECO:0000313" key="7">
    <source>
        <dbReference type="EMBL" id="CAF3723055.1"/>
    </source>
</evidence>
<protein>
    <recommendedName>
        <fullName evidence="4">Large ribosomal subunit protein uL3m</fullName>
    </recommendedName>
    <alternativeName>
        <fullName evidence="5">39S ribosomal protein L3, mitochondrial</fullName>
    </alternativeName>
</protein>
<accession>A0A814P2N8</accession>
<dbReference type="EMBL" id="CAJNOO010001130">
    <property type="protein sequence ID" value="CAF1101941.1"/>
    <property type="molecule type" value="Genomic_DNA"/>
</dbReference>
<reference evidence="6" key="1">
    <citation type="submission" date="2021-02" db="EMBL/GenBank/DDBJ databases">
        <authorList>
            <person name="Nowell W R."/>
        </authorList>
    </citation>
    <scope>NUCLEOTIDE SEQUENCE</scope>
</reference>
<dbReference type="Pfam" id="PF00297">
    <property type="entry name" value="Ribosomal_L3"/>
    <property type="match status" value="1"/>
</dbReference>
<dbReference type="Gene3D" id="2.40.30.10">
    <property type="entry name" value="Translation factors"/>
    <property type="match status" value="2"/>
</dbReference>
<name>A0A814P2N8_9BILA</name>
<gene>
    <name evidence="7" type="ORF">OTI717_LOCUS13949</name>
    <name evidence="6" type="ORF">RFH988_LOCUS19362</name>
</gene>
<evidence type="ECO:0000256" key="3">
    <source>
        <dbReference type="ARBA" id="ARBA00023274"/>
    </source>
</evidence>
<dbReference type="SUPFAM" id="SSF50447">
    <property type="entry name" value="Translation proteins"/>
    <property type="match status" value="1"/>
</dbReference>